<proteinExistence type="predicted"/>
<sequence>MSETDDDVMWISPSRLGVYAACPRRYEYEKAWDVASPEQTRRYMDRGLALHGAIEDTCETVQSDSGLSDAEIQRVAAEAIGDRWERHADRSEYRSAAHFRYDRRLCEAAIEDYFAGDGLVHARNSVATEAWLECQHEGVALHGRVDNVVETDDGLRIIDYKSSLNGIISGYSKDDVEAHRDGEKHAPRRVKSMFQAAAYIEGLKEHAAYEPGMDIEFTYYGLLQKKETSGSLDGLQVTVNGYGRDVGWIYEYNYDAVWELITDYYEAIRAETFDPQPMELLKENACDDCTYRSMCGDYLASEVSVGE</sequence>
<dbReference type="SUPFAM" id="SSF52980">
    <property type="entry name" value="Restriction endonuclease-like"/>
    <property type="match status" value="1"/>
</dbReference>
<gene>
    <name evidence="2" type="ORF">ACFPYI_21770</name>
</gene>
<dbReference type="InterPro" id="IPR011604">
    <property type="entry name" value="PDDEXK-like_dom_sf"/>
</dbReference>
<evidence type="ECO:0000259" key="1">
    <source>
        <dbReference type="Pfam" id="PF12705"/>
    </source>
</evidence>
<dbReference type="EMBL" id="JBHSQH010000009">
    <property type="protein sequence ID" value="MFC5973957.1"/>
    <property type="molecule type" value="Genomic_DNA"/>
</dbReference>
<keyword evidence="2" id="KW-0378">Hydrolase</keyword>
<comment type="caution">
    <text evidence="2">The sequence shown here is derived from an EMBL/GenBank/DDBJ whole genome shotgun (WGS) entry which is preliminary data.</text>
</comment>
<keyword evidence="2" id="KW-0540">Nuclease</keyword>
<dbReference type="GO" id="GO:0004527">
    <property type="term" value="F:exonuclease activity"/>
    <property type="evidence" value="ECO:0007669"/>
    <property type="project" value="UniProtKB-KW"/>
</dbReference>
<dbReference type="InterPro" id="IPR011335">
    <property type="entry name" value="Restrct_endonuc-II-like"/>
</dbReference>
<organism evidence="2 3">
    <name type="scientific">Halomarina salina</name>
    <dbReference type="NCBI Taxonomy" id="1872699"/>
    <lineage>
        <taxon>Archaea</taxon>
        <taxon>Methanobacteriati</taxon>
        <taxon>Methanobacteriota</taxon>
        <taxon>Stenosarchaea group</taxon>
        <taxon>Halobacteria</taxon>
        <taxon>Halobacteriales</taxon>
        <taxon>Natronomonadaceae</taxon>
        <taxon>Halomarina</taxon>
    </lineage>
</organism>
<dbReference type="Proteomes" id="UP001596099">
    <property type="component" value="Unassembled WGS sequence"/>
</dbReference>
<dbReference type="AlphaFoldDB" id="A0ABD5RU25"/>
<dbReference type="InterPro" id="IPR038726">
    <property type="entry name" value="PDDEXK_AddAB-type"/>
</dbReference>
<keyword evidence="2" id="KW-0269">Exonuclease</keyword>
<keyword evidence="3" id="KW-1185">Reference proteome</keyword>
<dbReference type="Gene3D" id="3.90.320.10">
    <property type="match status" value="1"/>
</dbReference>
<protein>
    <submittedName>
        <fullName evidence="2">RecB family exonuclease</fullName>
    </submittedName>
</protein>
<name>A0ABD5RU25_9EURY</name>
<evidence type="ECO:0000313" key="2">
    <source>
        <dbReference type="EMBL" id="MFC5973957.1"/>
    </source>
</evidence>
<accession>A0ABD5RU25</accession>
<evidence type="ECO:0000313" key="3">
    <source>
        <dbReference type="Proteomes" id="UP001596099"/>
    </source>
</evidence>
<dbReference type="Pfam" id="PF12705">
    <property type="entry name" value="PDDEXK_1"/>
    <property type="match status" value="1"/>
</dbReference>
<dbReference type="RefSeq" id="WP_247420963.1">
    <property type="nucleotide sequence ID" value="NZ_JALLGW010000004.1"/>
</dbReference>
<feature type="domain" description="PD-(D/E)XK endonuclease-like" evidence="1">
    <location>
        <begin position="11"/>
        <end position="295"/>
    </location>
</feature>
<reference evidence="2 3" key="1">
    <citation type="journal article" date="2019" name="Int. J. Syst. Evol. Microbiol.">
        <title>The Global Catalogue of Microorganisms (GCM) 10K type strain sequencing project: providing services to taxonomists for standard genome sequencing and annotation.</title>
        <authorList>
            <consortium name="The Broad Institute Genomics Platform"/>
            <consortium name="The Broad Institute Genome Sequencing Center for Infectious Disease"/>
            <person name="Wu L."/>
            <person name="Ma J."/>
        </authorList>
    </citation>
    <scope>NUCLEOTIDE SEQUENCE [LARGE SCALE GENOMIC DNA]</scope>
    <source>
        <strain evidence="2 3">CGMCC 1.12543</strain>
    </source>
</reference>